<evidence type="ECO:0000313" key="3">
    <source>
        <dbReference type="Proteomes" id="UP000594263"/>
    </source>
</evidence>
<dbReference type="GO" id="GO:0009785">
    <property type="term" value="P:blue light signaling pathway"/>
    <property type="evidence" value="ECO:0007669"/>
    <property type="project" value="InterPro"/>
</dbReference>
<dbReference type="InterPro" id="IPR040374">
    <property type="entry name" value="BIC"/>
</dbReference>
<proteinExistence type="predicted"/>
<name>A0A7N0U725_KALFE</name>
<keyword evidence="3" id="KW-1185">Reference proteome</keyword>
<sequence length="138" mass="15456">MEQQQDESVPQSTFTASSKLDPSRLPSPQDLSCQRNLANAWRGGCLDLDIAGDGSGRERLKRHRNEVAGRVVVPDKWSQEEMLKEWLDFASFDALLAPKGFDLARAALVAERRKQAKEAVERDCKGYLGMQFSATRCN</sequence>
<dbReference type="PANTHER" id="PTHR34207:SF17">
    <property type="entry name" value="PROTEIN BIC2"/>
    <property type="match status" value="1"/>
</dbReference>
<accession>A0A7N0U725</accession>
<dbReference type="AlphaFoldDB" id="A0A7N0U725"/>
<dbReference type="PANTHER" id="PTHR34207">
    <property type="entry name" value="PROTEIN BIC1"/>
    <property type="match status" value="1"/>
</dbReference>
<reference evidence="2" key="1">
    <citation type="submission" date="2021-01" db="UniProtKB">
        <authorList>
            <consortium name="EnsemblPlants"/>
        </authorList>
    </citation>
    <scope>IDENTIFICATION</scope>
</reference>
<evidence type="ECO:0000256" key="1">
    <source>
        <dbReference type="SAM" id="MobiDB-lite"/>
    </source>
</evidence>
<dbReference type="Proteomes" id="UP000594263">
    <property type="component" value="Unplaced"/>
</dbReference>
<protein>
    <submittedName>
        <fullName evidence="2">Uncharacterized protein</fullName>
    </submittedName>
</protein>
<dbReference type="EnsemblPlants" id="Kaladp0056s0124.1.v1.1">
    <property type="protein sequence ID" value="Kaladp0056s0124.1.v1.1.CDS.1"/>
    <property type="gene ID" value="Kaladp0056s0124.v1.1"/>
</dbReference>
<feature type="compositionally biased region" description="Polar residues" evidence="1">
    <location>
        <begin position="1"/>
        <end position="20"/>
    </location>
</feature>
<feature type="region of interest" description="Disordered" evidence="1">
    <location>
        <begin position="1"/>
        <end position="31"/>
    </location>
</feature>
<dbReference type="CDD" id="cd22645">
    <property type="entry name" value="BIC1_CID"/>
    <property type="match status" value="1"/>
</dbReference>
<organism evidence="2 3">
    <name type="scientific">Kalanchoe fedtschenkoi</name>
    <name type="common">Lavender scallops</name>
    <name type="synonym">South American air plant</name>
    <dbReference type="NCBI Taxonomy" id="63787"/>
    <lineage>
        <taxon>Eukaryota</taxon>
        <taxon>Viridiplantae</taxon>
        <taxon>Streptophyta</taxon>
        <taxon>Embryophyta</taxon>
        <taxon>Tracheophyta</taxon>
        <taxon>Spermatophyta</taxon>
        <taxon>Magnoliopsida</taxon>
        <taxon>eudicotyledons</taxon>
        <taxon>Gunneridae</taxon>
        <taxon>Pentapetalae</taxon>
        <taxon>Saxifragales</taxon>
        <taxon>Crassulaceae</taxon>
        <taxon>Kalanchoe</taxon>
    </lineage>
</organism>
<evidence type="ECO:0000313" key="2">
    <source>
        <dbReference type="EnsemblPlants" id="Kaladp0056s0124.1.v1.1.CDS.1"/>
    </source>
</evidence>
<dbReference type="Gramene" id="Kaladp0056s0124.1.v1.1">
    <property type="protein sequence ID" value="Kaladp0056s0124.1.v1.1.CDS.1"/>
    <property type="gene ID" value="Kaladp0056s0124.v1.1"/>
</dbReference>